<comment type="subcellular location">
    <subcellularLocation>
        <location evidence="1">Endoplasmic reticulum</location>
    </subcellularLocation>
</comment>
<keyword evidence="3" id="KW-0328">Glycosyltransferase</keyword>
<evidence type="ECO:0000313" key="8">
    <source>
        <dbReference type="Proteomes" id="UP001589797"/>
    </source>
</evidence>
<evidence type="ECO:0000256" key="2">
    <source>
        <dbReference type="ARBA" id="ARBA00006962"/>
    </source>
</evidence>
<dbReference type="InterPro" id="IPR007235">
    <property type="entry name" value="Glyco_trans_28_C"/>
</dbReference>
<keyword evidence="8" id="KW-1185">Reference proteome</keyword>
<dbReference type="PANTHER" id="PTHR12867">
    <property type="entry name" value="GLYCOSYL TRANSFERASE-RELATED"/>
    <property type="match status" value="1"/>
</dbReference>
<name>A0ABV6FRP8_9BACT</name>
<evidence type="ECO:0000313" key="7">
    <source>
        <dbReference type="EMBL" id="MFC0262550.1"/>
    </source>
</evidence>
<dbReference type="InterPro" id="IPR048097">
    <property type="entry name" value="Cps14G-like"/>
</dbReference>
<reference evidence="7 8" key="1">
    <citation type="submission" date="2024-09" db="EMBL/GenBank/DDBJ databases">
        <authorList>
            <person name="Sun Q."/>
            <person name="Mori K."/>
        </authorList>
    </citation>
    <scope>NUCLEOTIDE SEQUENCE [LARGE SCALE GENOMIC DNA]</scope>
    <source>
        <strain evidence="7 8">CCM 7650</strain>
    </source>
</reference>
<evidence type="ECO:0000256" key="1">
    <source>
        <dbReference type="ARBA" id="ARBA00004240"/>
    </source>
</evidence>
<dbReference type="EMBL" id="JBHLWI010000018">
    <property type="protein sequence ID" value="MFC0262550.1"/>
    <property type="molecule type" value="Genomic_DNA"/>
</dbReference>
<dbReference type="Proteomes" id="UP001589797">
    <property type="component" value="Unassembled WGS sequence"/>
</dbReference>
<protein>
    <submittedName>
        <fullName evidence="7">PssE/Cps14G family polysaccharide biosynthesis glycosyltransferase</fullName>
    </submittedName>
</protein>
<keyword evidence="5" id="KW-0256">Endoplasmic reticulum</keyword>
<evidence type="ECO:0000256" key="3">
    <source>
        <dbReference type="ARBA" id="ARBA00022676"/>
    </source>
</evidence>
<evidence type="ECO:0000256" key="5">
    <source>
        <dbReference type="ARBA" id="ARBA00022824"/>
    </source>
</evidence>
<keyword evidence="4" id="KW-0808">Transferase</keyword>
<accession>A0ABV6FRP8</accession>
<evidence type="ECO:0000259" key="6">
    <source>
        <dbReference type="Pfam" id="PF04101"/>
    </source>
</evidence>
<comment type="similarity">
    <text evidence="2">Belongs to the glycosyltransferase 28 family.</text>
</comment>
<sequence>MILVLLGTFPLKFDRPLFEIENLIKEGVITDQVIVQNGHTQFKSEHMVFKPFLPLEELLELYDKADLIISQAGTGSIIKGLKKNKKIIAIPRLAKYAEVVDDHQTELLKEFADENYLLAWNESDNLRDLLNKVDSFVPEKFESNNREITQYLINYLDSL</sequence>
<dbReference type="InterPro" id="IPR039042">
    <property type="entry name" value="Alg13-like"/>
</dbReference>
<feature type="domain" description="Glycosyl transferase family 28 C-terminal" evidence="6">
    <location>
        <begin position="35"/>
        <end position="141"/>
    </location>
</feature>
<comment type="caution">
    <text evidence="7">The sequence shown here is derived from an EMBL/GenBank/DDBJ whole genome shotgun (WGS) entry which is preliminary data.</text>
</comment>
<organism evidence="7 8">
    <name type="scientific">Fontibacter flavus</name>
    <dbReference type="NCBI Taxonomy" id="654838"/>
    <lineage>
        <taxon>Bacteria</taxon>
        <taxon>Pseudomonadati</taxon>
        <taxon>Bacteroidota</taxon>
        <taxon>Cytophagia</taxon>
        <taxon>Cytophagales</taxon>
        <taxon>Cyclobacteriaceae</taxon>
        <taxon>Fontibacter</taxon>
    </lineage>
</organism>
<proteinExistence type="inferred from homology"/>
<evidence type="ECO:0000256" key="4">
    <source>
        <dbReference type="ARBA" id="ARBA00022679"/>
    </source>
</evidence>
<gene>
    <name evidence="7" type="primary">pssE</name>
    <name evidence="7" type="ORF">ACFFIP_07615</name>
</gene>
<dbReference type="Pfam" id="PF04101">
    <property type="entry name" value="Glyco_tran_28_C"/>
    <property type="match status" value="1"/>
</dbReference>
<dbReference type="RefSeq" id="WP_382387002.1">
    <property type="nucleotide sequence ID" value="NZ_JBHLWI010000018.1"/>
</dbReference>
<dbReference type="NCBIfam" id="NF041548">
    <property type="entry name" value="PssE"/>
    <property type="match status" value="1"/>
</dbReference>
<dbReference type="Gene3D" id="3.40.50.2000">
    <property type="entry name" value="Glycogen Phosphorylase B"/>
    <property type="match status" value="1"/>
</dbReference>
<dbReference type="SUPFAM" id="SSF53756">
    <property type="entry name" value="UDP-Glycosyltransferase/glycogen phosphorylase"/>
    <property type="match status" value="1"/>
</dbReference>
<dbReference type="PANTHER" id="PTHR12867:SF6">
    <property type="entry name" value="N-ACETYLGLUCOSAMINYLDIPHOSPHODOLICHOL N-ACETYLGLUCOSAMINYLTRANSFERASE"/>
    <property type="match status" value="1"/>
</dbReference>